<dbReference type="Gene3D" id="2.40.10.480">
    <property type="match status" value="1"/>
</dbReference>
<dbReference type="InterPro" id="IPR002372">
    <property type="entry name" value="PQQ_rpt_dom"/>
</dbReference>
<dbReference type="InterPro" id="IPR011047">
    <property type="entry name" value="Quinoprotein_ADH-like_sf"/>
</dbReference>
<dbReference type="Proteomes" id="UP001596368">
    <property type="component" value="Unassembled WGS sequence"/>
</dbReference>
<feature type="region of interest" description="Disordered" evidence="1">
    <location>
        <begin position="27"/>
        <end position="57"/>
    </location>
</feature>
<organism evidence="3 4">
    <name type="scientific">Halobaculum litoreum</name>
    <dbReference type="NCBI Taxonomy" id="3031998"/>
    <lineage>
        <taxon>Archaea</taxon>
        <taxon>Methanobacteriati</taxon>
        <taxon>Methanobacteriota</taxon>
        <taxon>Stenosarchaea group</taxon>
        <taxon>Halobacteria</taxon>
        <taxon>Halobacteriales</taxon>
        <taxon>Haloferacaceae</taxon>
        <taxon>Halobaculum</taxon>
    </lineage>
</organism>
<dbReference type="AlphaFoldDB" id="A0ABD5XSP8"/>
<protein>
    <submittedName>
        <fullName evidence="3">PQQ-binding-like beta-propeller repeat protein</fullName>
    </submittedName>
</protein>
<dbReference type="InterPro" id="IPR015943">
    <property type="entry name" value="WD40/YVTN_repeat-like_dom_sf"/>
</dbReference>
<keyword evidence="4" id="KW-1185">Reference proteome</keyword>
<dbReference type="PANTHER" id="PTHR34512">
    <property type="entry name" value="CELL SURFACE PROTEIN"/>
    <property type="match status" value="1"/>
</dbReference>
<dbReference type="SUPFAM" id="SSF50998">
    <property type="entry name" value="Quinoprotein alcohol dehydrogenase-like"/>
    <property type="match status" value="1"/>
</dbReference>
<name>A0ABD5XSP8_9EURY</name>
<dbReference type="SMART" id="SM00564">
    <property type="entry name" value="PQQ"/>
    <property type="match status" value="4"/>
</dbReference>
<dbReference type="PROSITE" id="PS51318">
    <property type="entry name" value="TAT"/>
    <property type="match status" value="1"/>
</dbReference>
<evidence type="ECO:0000256" key="1">
    <source>
        <dbReference type="SAM" id="MobiDB-lite"/>
    </source>
</evidence>
<dbReference type="EMBL" id="JBHSZG010000008">
    <property type="protein sequence ID" value="MFC7138195.1"/>
    <property type="molecule type" value="Genomic_DNA"/>
</dbReference>
<dbReference type="Pfam" id="PF13360">
    <property type="entry name" value="PQQ_2"/>
    <property type="match status" value="1"/>
</dbReference>
<dbReference type="InterPro" id="IPR006311">
    <property type="entry name" value="TAT_signal"/>
</dbReference>
<feature type="compositionally biased region" description="Basic and acidic residues" evidence="1">
    <location>
        <begin position="43"/>
        <end position="52"/>
    </location>
</feature>
<evidence type="ECO:0000313" key="3">
    <source>
        <dbReference type="EMBL" id="MFC7138195.1"/>
    </source>
</evidence>
<evidence type="ECO:0000313" key="4">
    <source>
        <dbReference type="Proteomes" id="UP001596368"/>
    </source>
</evidence>
<evidence type="ECO:0000259" key="2">
    <source>
        <dbReference type="Pfam" id="PF13360"/>
    </source>
</evidence>
<sequence>MPSRRRYLATLGSGAVAAVAGCSSAIGRPTASEPPDAATPPLDADRQVHGSDGRWSSFGCNAGNTRSVHGIHAGEAPVDGVSEDWRVEVPGLQRRAPVVADGRVFLPGRDAMRVFDAADGTELWRVAGVGDHPVVRGDTVYVADRLDRAVRALAVDGGGERWSVSVDAPPVGPTQYPGAPLIVGAGETVHALDPASGDEQWTRRVFGRVLRSPPVCKGFAVAVATEAGEVSLLDQRTGEGLWRYRLPSPPTCPVGRR</sequence>
<comment type="caution">
    <text evidence="3">The sequence shown here is derived from an EMBL/GenBank/DDBJ whole genome shotgun (WGS) entry which is preliminary data.</text>
</comment>
<reference evidence="3 4" key="1">
    <citation type="journal article" date="2019" name="Int. J. Syst. Evol. Microbiol.">
        <title>The Global Catalogue of Microorganisms (GCM) 10K type strain sequencing project: providing services to taxonomists for standard genome sequencing and annotation.</title>
        <authorList>
            <consortium name="The Broad Institute Genomics Platform"/>
            <consortium name="The Broad Institute Genome Sequencing Center for Infectious Disease"/>
            <person name="Wu L."/>
            <person name="Ma J."/>
        </authorList>
    </citation>
    <scope>NUCLEOTIDE SEQUENCE [LARGE SCALE GENOMIC DNA]</scope>
    <source>
        <strain evidence="3 4">DT92</strain>
    </source>
</reference>
<dbReference type="PROSITE" id="PS51257">
    <property type="entry name" value="PROKAR_LIPOPROTEIN"/>
    <property type="match status" value="1"/>
</dbReference>
<proteinExistence type="predicted"/>
<accession>A0ABD5XSP8</accession>
<dbReference type="InterPro" id="IPR018391">
    <property type="entry name" value="PQQ_b-propeller_rpt"/>
</dbReference>
<dbReference type="PANTHER" id="PTHR34512:SF30">
    <property type="entry name" value="OUTER MEMBRANE PROTEIN ASSEMBLY FACTOR BAMB"/>
    <property type="match status" value="1"/>
</dbReference>
<dbReference type="Gene3D" id="2.130.10.10">
    <property type="entry name" value="YVTN repeat-like/Quinoprotein amine dehydrogenase"/>
    <property type="match status" value="1"/>
</dbReference>
<feature type="domain" description="Pyrrolo-quinoline quinone repeat" evidence="2">
    <location>
        <begin position="149"/>
        <end position="249"/>
    </location>
</feature>
<gene>
    <name evidence="3" type="ORF">ACFQRB_20405</name>
</gene>